<proteinExistence type="predicted"/>
<protein>
    <submittedName>
        <fullName evidence="1">Uncharacterized protein</fullName>
    </submittedName>
</protein>
<dbReference type="AlphaFoldDB" id="A0A0A9FIM2"/>
<dbReference type="EMBL" id="GBRH01185724">
    <property type="protein sequence ID" value="JAE12172.1"/>
    <property type="molecule type" value="Transcribed_RNA"/>
</dbReference>
<reference evidence="1" key="1">
    <citation type="submission" date="2014-09" db="EMBL/GenBank/DDBJ databases">
        <authorList>
            <person name="Magalhaes I.L.F."/>
            <person name="Oliveira U."/>
            <person name="Santos F.R."/>
            <person name="Vidigal T.H.D.A."/>
            <person name="Brescovit A.D."/>
            <person name="Santos A.J."/>
        </authorList>
    </citation>
    <scope>NUCLEOTIDE SEQUENCE</scope>
    <source>
        <tissue evidence="1">Shoot tissue taken approximately 20 cm above the soil surface</tissue>
    </source>
</reference>
<accession>A0A0A9FIM2</accession>
<sequence>MHLNSLIFELAIFPKEIRLCLCYFPVSSDSDQNELINVLMYSCQKR</sequence>
<reference evidence="1" key="2">
    <citation type="journal article" date="2015" name="Data Brief">
        <title>Shoot transcriptome of the giant reed, Arundo donax.</title>
        <authorList>
            <person name="Barrero R.A."/>
            <person name="Guerrero F.D."/>
            <person name="Moolhuijzen P."/>
            <person name="Goolsby J.A."/>
            <person name="Tidwell J."/>
            <person name="Bellgard S.E."/>
            <person name="Bellgard M.I."/>
        </authorList>
    </citation>
    <scope>NUCLEOTIDE SEQUENCE</scope>
    <source>
        <tissue evidence="1">Shoot tissue taken approximately 20 cm above the soil surface</tissue>
    </source>
</reference>
<organism evidence="1">
    <name type="scientific">Arundo donax</name>
    <name type="common">Giant reed</name>
    <name type="synonym">Donax arundinaceus</name>
    <dbReference type="NCBI Taxonomy" id="35708"/>
    <lineage>
        <taxon>Eukaryota</taxon>
        <taxon>Viridiplantae</taxon>
        <taxon>Streptophyta</taxon>
        <taxon>Embryophyta</taxon>
        <taxon>Tracheophyta</taxon>
        <taxon>Spermatophyta</taxon>
        <taxon>Magnoliopsida</taxon>
        <taxon>Liliopsida</taxon>
        <taxon>Poales</taxon>
        <taxon>Poaceae</taxon>
        <taxon>PACMAD clade</taxon>
        <taxon>Arundinoideae</taxon>
        <taxon>Arundineae</taxon>
        <taxon>Arundo</taxon>
    </lineage>
</organism>
<evidence type="ECO:0000313" key="1">
    <source>
        <dbReference type="EMBL" id="JAE12172.1"/>
    </source>
</evidence>
<name>A0A0A9FIM2_ARUDO</name>